<dbReference type="Proteomes" id="UP000198873">
    <property type="component" value="Unassembled WGS sequence"/>
</dbReference>
<sequence length="119" mass="13597">MPPSLRTFLSVTDGWYGVGGWIELVRPCRKIDWLRNTASGERLIELYSEADRQDELADLFRNALMIAGGEDLWLLDPTDVRPDGEWAAHEFEPKYGEAERYADFSALFHASMLLMTEEG</sequence>
<name>A0A1I6W6V9_9ACTN</name>
<evidence type="ECO:0000313" key="2">
    <source>
        <dbReference type="Proteomes" id="UP000198873"/>
    </source>
</evidence>
<evidence type="ECO:0000313" key="1">
    <source>
        <dbReference type="EMBL" id="SFT21723.1"/>
    </source>
</evidence>
<accession>A0A1I6W6V9</accession>
<proteinExistence type="predicted"/>
<dbReference type="AlphaFoldDB" id="A0A1I6W6V9"/>
<dbReference type="STRING" id="1176198.SAMN05444716_11373"/>
<organism evidence="1 2">
    <name type="scientific">Streptomyces harbinensis</name>
    <dbReference type="NCBI Taxonomy" id="1176198"/>
    <lineage>
        <taxon>Bacteria</taxon>
        <taxon>Bacillati</taxon>
        <taxon>Actinomycetota</taxon>
        <taxon>Actinomycetes</taxon>
        <taxon>Kitasatosporales</taxon>
        <taxon>Streptomycetaceae</taxon>
        <taxon>Streptomyces</taxon>
    </lineage>
</organism>
<gene>
    <name evidence="1" type="ORF">SAMN05444716_11373</name>
</gene>
<keyword evidence="2" id="KW-1185">Reference proteome</keyword>
<dbReference type="EMBL" id="FPAB01000013">
    <property type="protein sequence ID" value="SFT21723.1"/>
    <property type="molecule type" value="Genomic_DNA"/>
</dbReference>
<protein>
    <submittedName>
        <fullName evidence="1">Uncharacterized protein</fullName>
    </submittedName>
</protein>
<reference evidence="2" key="1">
    <citation type="submission" date="2016-10" db="EMBL/GenBank/DDBJ databases">
        <authorList>
            <person name="Varghese N."/>
            <person name="Submissions S."/>
        </authorList>
    </citation>
    <scope>NUCLEOTIDE SEQUENCE [LARGE SCALE GENOMIC DNA]</scope>
    <source>
        <strain evidence="2">CGMCC 4.7047</strain>
    </source>
</reference>